<dbReference type="Proteomes" id="UP000321723">
    <property type="component" value="Unassembled WGS sequence"/>
</dbReference>
<dbReference type="EMBL" id="BJVQ01000037">
    <property type="protein sequence ID" value="GEL47420.1"/>
    <property type="molecule type" value="Genomic_DNA"/>
</dbReference>
<name>A0A511FDT4_9CELL</name>
<reference evidence="1 3" key="1">
    <citation type="submission" date="2019-07" db="EMBL/GenBank/DDBJ databases">
        <title>Whole genome shotgun sequence of Cellulomonas hominis NBRC 16055.</title>
        <authorList>
            <person name="Hosoyama A."/>
            <person name="Uohara A."/>
            <person name="Ohji S."/>
            <person name="Ichikawa N."/>
        </authorList>
    </citation>
    <scope>NUCLEOTIDE SEQUENCE [LARGE SCALE GENOMIC DNA]</scope>
    <source>
        <strain evidence="1 3">NBRC 16055</strain>
    </source>
</reference>
<gene>
    <name evidence="1" type="ORF">CHO01_25360</name>
    <name evidence="2" type="ORF">HNR08_001239</name>
</gene>
<proteinExistence type="predicted"/>
<organism evidence="1 3">
    <name type="scientific">Cellulomonas hominis</name>
    <dbReference type="NCBI Taxonomy" id="156981"/>
    <lineage>
        <taxon>Bacteria</taxon>
        <taxon>Bacillati</taxon>
        <taxon>Actinomycetota</taxon>
        <taxon>Actinomycetes</taxon>
        <taxon>Micrococcales</taxon>
        <taxon>Cellulomonadaceae</taxon>
        <taxon>Cellulomonas</taxon>
    </lineage>
</organism>
<evidence type="ECO:0000313" key="2">
    <source>
        <dbReference type="EMBL" id="MBB5472503.1"/>
    </source>
</evidence>
<comment type="caution">
    <text evidence="1">The sequence shown here is derived from an EMBL/GenBank/DDBJ whole genome shotgun (WGS) entry which is preliminary data.</text>
</comment>
<accession>A0A511FDT4</accession>
<sequence length="141" mass="14574">MSAGQPAVSAARTSQPATREEVLCARCAVGVDAERVAEVTAVLSAATQLVLVSAMRPEEAIRSTVAALAVTPESHKAPTLCDAAQGRDLVRERLAAAEELRQDIGRISARRADGVTTSALAVALADAGWVKVPLAESSEGR</sequence>
<protein>
    <submittedName>
        <fullName evidence="1">Uncharacterized protein</fullName>
    </submittedName>
</protein>
<dbReference type="Proteomes" id="UP000564629">
    <property type="component" value="Unassembled WGS sequence"/>
</dbReference>
<evidence type="ECO:0000313" key="3">
    <source>
        <dbReference type="Proteomes" id="UP000321723"/>
    </source>
</evidence>
<keyword evidence="3" id="KW-1185">Reference proteome</keyword>
<dbReference type="RefSeq" id="WP_183834864.1">
    <property type="nucleotide sequence ID" value="NZ_BJVQ01000037.1"/>
</dbReference>
<reference evidence="2 4" key="2">
    <citation type="submission" date="2020-08" db="EMBL/GenBank/DDBJ databases">
        <title>Sequencing the genomes of 1000 actinobacteria strains.</title>
        <authorList>
            <person name="Klenk H.-P."/>
        </authorList>
    </citation>
    <scope>NUCLEOTIDE SEQUENCE [LARGE SCALE GENOMIC DNA]</scope>
    <source>
        <strain evidence="2 4">DSM 9581</strain>
    </source>
</reference>
<evidence type="ECO:0000313" key="4">
    <source>
        <dbReference type="Proteomes" id="UP000564629"/>
    </source>
</evidence>
<dbReference type="AlphaFoldDB" id="A0A511FDT4"/>
<evidence type="ECO:0000313" key="1">
    <source>
        <dbReference type="EMBL" id="GEL47420.1"/>
    </source>
</evidence>
<dbReference type="EMBL" id="JACHDN010000001">
    <property type="protein sequence ID" value="MBB5472503.1"/>
    <property type="molecule type" value="Genomic_DNA"/>
</dbReference>